<evidence type="ECO:0000256" key="1">
    <source>
        <dbReference type="SAM" id="MobiDB-lite"/>
    </source>
</evidence>
<protein>
    <submittedName>
        <fullName evidence="3">Uncharacterized protein</fullName>
    </submittedName>
</protein>
<dbReference type="KEGG" id="pkz:C5L36_0C08350"/>
<dbReference type="AlphaFoldDB" id="A0A2U9R6B8"/>
<feature type="compositionally biased region" description="Basic residues" evidence="1">
    <location>
        <begin position="40"/>
        <end position="50"/>
    </location>
</feature>
<name>A0A2U9R6B8_PICKU</name>
<keyword evidence="2" id="KW-1133">Transmembrane helix</keyword>
<evidence type="ECO:0000313" key="3">
    <source>
        <dbReference type="EMBL" id="AWU76922.1"/>
    </source>
</evidence>
<dbReference type="Proteomes" id="UP000249293">
    <property type="component" value="Chromosome 3"/>
</dbReference>
<accession>A0A2U9R6B8</accession>
<gene>
    <name evidence="3" type="ORF">C5L36_0C08350</name>
</gene>
<reference evidence="3 4" key="1">
    <citation type="submission" date="2018-06" db="EMBL/GenBank/DDBJ databases">
        <title>Population genomics shows no distinction between pathogenic Candida krusei and environmental Pichia kudriavzevii: One species, four names.</title>
        <authorList>
            <person name="Douglass A.P."/>
            <person name="Offei B."/>
            <person name="Braun-Galleani S."/>
            <person name="Coughlan A.Y."/>
            <person name="Martos A."/>
            <person name="Ortiz-Merino R.A."/>
            <person name="Byrne K.P."/>
            <person name="Wolfe K.H."/>
        </authorList>
    </citation>
    <scope>NUCLEOTIDE SEQUENCE [LARGE SCALE GENOMIC DNA]</scope>
    <source>
        <strain evidence="3 4">CBS573</strain>
    </source>
</reference>
<keyword evidence="2" id="KW-0472">Membrane</keyword>
<organism evidence="3 4">
    <name type="scientific">Pichia kudriavzevii</name>
    <name type="common">Yeast</name>
    <name type="synonym">Issatchenkia orientalis</name>
    <dbReference type="NCBI Taxonomy" id="4909"/>
    <lineage>
        <taxon>Eukaryota</taxon>
        <taxon>Fungi</taxon>
        <taxon>Dikarya</taxon>
        <taxon>Ascomycota</taxon>
        <taxon>Saccharomycotina</taxon>
        <taxon>Pichiomycetes</taxon>
        <taxon>Pichiales</taxon>
        <taxon>Pichiaceae</taxon>
        <taxon>Pichia</taxon>
    </lineage>
</organism>
<keyword evidence="4" id="KW-1185">Reference proteome</keyword>
<dbReference type="RefSeq" id="XP_029322399.1">
    <property type="nucleotide sequence ID" value="XM_029466539.1"/>
</dbReference>
<keyword evidence="2" id="KW-0812">Transmembrane</keyword>
<dbReference type="VEuPathDB" id="FungiDB:C5L36_0C08350"/>
<dbReference type="GeneID" id="40384717"/>
<feature type="transmembrane region" description="Helical" evidence="2">
    <location>
        <begin position="76"/>
        <end position="95"/>
    </location>
</feature>
<sequence>MIRQSVNVKLHHMWKGCRWFLNSGEGSRMTANKGIENAGKKKKRKPRHTGPKHDCATHTRDISFLLKFKKKKIKKFSVFFFFPKSLFPISAFVLYSTNACNTKTEPKIATRLAFFVTQQSQGELTFHQIDPIHPFSHFFPFSRGELTFKTSEIGQASHGVVEPCYVHL</sequence>
<feature type="region of interest" description="Disordered" evidence="1">
    <location>
        <begin position="35"/>
        <end position="55"/>
    </location>
</feature>
<dbReference type="EMBL" id="CP028775">
    <property type="protein sequence ID" value="AWU76922.1"/>
    <property type="molecule type" value="Genomic_DNA"/>
</dbReference>
<evidence type="ECO:0000313" key="4">
    <source>
        <dbReference type="Proteomes" id="UP000249293"/>
    </source>
</evidence>
<proteinExistence type="predicted"/>
<evidence type="ECO:0000256" key="2">
    <source>
        <dbReference type="SAM" id="Phobius"/>
    </source>
</evidence>